<gene>
    <name evidence="2" type="ORF">DFR76_102751</name>
</gene>
<dbReference type="STRING" id="1210086.GCA_001613105_01327"/>
<dbReference type="AlphaFoldDB" id="A0A370ICM0"/>
<dbReference type="PANTHER" id="PTHR13887">
    <property type="entry name" value="GLUTATHIONE S-TRANSFERASE KAPPA"/>
    <property type="match status" value="1"/>
</dbReference>
<dbReference type="GO" id="GO:0016853">
    <property type="term" value="F:isomerase activity"/>
    <property type="evidence" value="ECO:0007669"/>
    <property type="project" value="UniProtKB-KW"/>
</dbReference>
<dbReference type="SUPFAM" id="SSF52833">
    <property type="entry name" value="Thioredoxin-like"/>
    <property type="match status" value="1"/>
</dbReference>
<reference evidence="2 3" key="1">
    <citation type="submission" date="2018-07" db="EMBL/GenBank/DDBJ databases">
        <title>Genomic Encyclopedia of Type Strains, Phase IV (KMG-IV): sequencing the most valuable type-strain genomes for metagenomic binning, comparative biology and taxonomic classification.</title>
        <authorList>
            <person name="Goeker M."/>
        </authorList>
    </citation>
    <scope>NUCLEOTIDE SEQUENCE [LARGE SCALE GENOMIC DNA]</scope>
    <source>
        <strain evidence="2 3">DSM 44290</strain>
    </source>
</reference>
<proteinExistence type="predicted"/>
<dbReference type="PANTHER" id="PTHR13887:SF41">
    <property type="entry name" value="THIOREDOXIN SUPERFAMILY PROTEIN"/>
    <property type="match status" value="1"/>
</dbReference>
<dbReference type="InterPro" id="IPR036249">
    <property type="entry name" value="Thioredoxin-like_sf"/>
</dbReference>
<feature type="domain" description="DSBA-like thioredoxin" evidence="1">
    <location>
        <begin position="3"/>
        <end position="186"/>
    </location>
</feature>
<keyword evidence="3" id="KW-1185">Reference proteome</keyword>
<sequence length="220" mass="24351">MIIEFFADTACPWAMIAHRRLATALAEFPHRDNVHVVWRSIELDPSAGDTPLPVADFLAAHRGITDTEARRLLDEVTRVAAEEGLRYDLARARHTRTFTSHRLIHFAAEHGRAEAMSQRLLSGYLERGESLADEATLLAIATGIGLDTEHTRRVLADDHYGEQVYADEADAYRRGITHGPFLVFDHAHGLSAHGDHGGSDPTLIATALHTAWQAHTTRTP</sequence>
<evidence type="ECO:0000313" key="2">
    <source>
        <dbReference type="EMBL" id="RDI68350.1"/>
    </source>
</evidence>
<accession>A0A370ICM0</accession>
<comment type="caution">
    <text evidence="2">The sequence shown here is derived from an EMBL/GenBank/DDBJ whole genome shotgun (WGS) entry which is preliminary data.</text>
</comment>
<evidence type="ECO:0000259" key="1">
    <source>
        <dbReference type="Pfam" id="PF01323"/>
    </source>
</evidence>
<dbReference type="Proteomes" id="UP000254869">
    <property type="component" value="Unassembled WGS sequence"/>
</dbReference>
<dbReference type="CDD" id="cd03024">
    <property type="entry name" value="DsbA_FrnE"/>
    <property type="match status" value="1"/>
</dbReference>
<dbReference type="Gene3D" id="3.40.30.10">
    <property type="entry name" value="Glutaredoxin"/>
    <property type="match status" value="1"/>
</dbReference>
<evidence type="ECO:0000313" key="3">
    <source>
        <dbReference type="Proteomes" id="UP000254869"/>
    </source>
</evidence>
<dbReference type="Pfam" id="PF01323">
    <property type="entry name" value="DSBA"/>
    <property type="match status" value="1"/>
</dbReference>
<dbReference type="EMBL" id="QQBC01000002">
    <property type="protein sequence ID" value="RDI68350.1"/>
    <property type="molecule type" value="Genomic_DNA"/>
</dbReference>
<dbReference type="InterPro" id="IPR001853">
    <property type="entry name" value="DSBA-like_thioredoxin_dom"/>
</dbReference>
<keyword evidence="2" id="KW-0413">Isomerase</keyword>
<protein>
    <submittedName>
        <fullName evidence="2">Putative DsbA family dithiol-disulfide isomerase</fullName>
    </submittedName>
</protein>
<dbReference type="GO" id="GO:0016491">
    <property type="term" value="F:oxidoreductase activity"/>
    <property type="evidence" value="ECO:0007669"/>
    <property type="project" value="InterPro"/>
</dbReference>
<organism evidence="2 3">
    <name type="scientific">Nocardia pseudobrasiliensis</name>
    <dbReference type="NCBI Taxonomy" id="45979"/>
    <lineage>
        <taxon>Bacteria</taxon>
        <taxon>Bacillati</taxon>
        <taxon>Actinomycetota</taxon>
        <taxon>Actinomycetes</taxon>
        <taxon>Mycobacteriales</taxon>
        <taxon>Nocardiaceae</taxon>
        <taxon>Nocardia</taxon>
    </lineage>
</organism>
<name>A0A370ICM0_9NOCA</name>